<dbReference type="InterPro" id="IPR000160">
    <property type="entry name" value="GGDEF_dom"/>
</dbReference>
<keyword evidence="6" id="KW-1185">Reference proteome</keyword>
<dbReference type="SUPFAM" id="SSF55073">
    <property type="entry name" value="Nucleotide cyclase"/>
    <property type="match status" value="1"/>
</dbReference>
<comment type="caution">
    <text evidence="5">The sequence shown here is derived from an EMBL/GenBank/DDBJ whole genome shotgun (WGS) entry which is preliminary data.</text>
</comment>
<dbReference type="EMBL" id="JAULRT010000062">
    <property type="protein sequence ID" value="MDO3383556.1"/>
    <property type="molecule type" value="Genomic_DNA"/>
</dbReference>
<comment type="catalytic activity">
    <reaction evidence="2">
        <text>2 GTP = 3',3'-c-di-GMP + 2 diphosphate</text>
        <dbReference type="Rhea" id="RHEA:24898"/>
        <dbReference type="ChEBI" id="CHEBI:33019"/>
        <dbReference type="ChEBI" id="CHEBI:37565"/>
        <dbReference type="ChEBI" id="CHEBI:58805"/>
        <dbReference type="EC" id="2.7.7.65"/>
    </reaction>
</comment>
<dbReference type="InterPro" id="IPR043128">
    <property type="entry name" value="Rev_trsase/Diguanyl_cyclase"/>
</dbReference>
<evidence type="ECO:0000256" key="1">
    <source>
        <dbReference type="ARBA" id="ARBA00012528"/>
    </source>
</evidence>
<feature type="domain" description="GGDEF" evidence="4">
    <location>
        <begin position="304"/>
        <end position="433"/>
    </location>
</feature>
<keyword evidence="5" id="KW-0808">Transferase</keyword>
<dbReference type="CDD" id="cd01949">
    <property type="entry name" value="GGDEF"/>
    <property type="match status" value="1"/>
</dbReference>
<dbReference type="SMART" id="SM00267">
    <property type="entry name" value="GGDEF"/>
    <property type="match status" value="1"/>
</dbReference>
<evidence type="ECO:0000256" key="2">
    <source>
        <dbReference type="ARBA" id="ARBA00034247"/>
    </source>
</evidence>
<dbReference type="EC" id="2.7.7.65" evidence="1"/>
<accession>A0ABT8TI04</accession>
<dbReference type="Pfam" id="PF00990">
    <property type="entry name" value="GGDEF"/>
    <property type="match status" value="1"/>
</dbReference>
<dbReference type="Gene3D" id="3.30.70.270">
    <property type="match status" value="1"/>
</dbReference>
<dbReference type="InterPro" id="IPR029787">
    <property type="entry name" value="Nucleotide_cyclase"/>
</dbReference>
<evidence type="ECO:0000256" key="3">
    <source>
        <dbReference type="SAM" id="Phobius"/>
    </source>
</evidence>
<dbReference type="PANTHER" id="PTHR45138:SF9">
    <property type="entry name" value="DIGUANYLATE CYCLASE DGCM-RELATED"/>
    <property type="match status" value="1"/>
</dbReference>
<dbReference type="RefSeq" id="WP_302714397.1">
    <property type="nucleotide sequence ID" value="NZ_JAULRT010000062.1"/>
</dbReference>
<organism evidence="5 6">
    <name type="scientific">Gilvimarinus algae</name>
    <dbReference type="NCBI Taxonomy" id="3058037"/>
    <lineage>
        <taxon>Bacteria</taxon>
        <taxon>Pseudomonadati</taxon>
        <taxon>Pseudomonadota</taxon>
        <taxon>Gammaproteobacteria</taxon>
        <taxon>Cellvibrionales</taxon>
        <taxon>Cellvibrionaceae</taxon>
        <taxon>Gilvimarinus</taxon>
    </lineage>
</organism>
<reference evidence="5" key="1">
    <citation type="submission" date="2023-07" db="EMBL/GenBank/DDBJ databases">
        <title>Gilvimarinus algae sp. nov., isolated from the surface of Kelp.</title>
        <authorList>
            <person name="Sun Y.Y."/>
            <person name="Gong Y."/>
            <person name="Du Z.J."/>
        </authorList>
    </citation>
    <scope>NUCLEOTIDE SEQUENCE</scope>
    <source>
        <strain evidence="5">SDUM040014</strain>
    </source>
</reference>
<dbReference type="Proteomes" id="UP001168380">
    <property type="component" value="Unassembled WGS sequence"/>
</dbReference>
<evidence type="ECO:0000313" key="5">
    <source>
        <dbReference type="EMBL" id="MDO3383556.1"/>
    </source>
</evidence>
<keyword evidence="3" id="KW-0812">Transmembrane</keyword>
<proteinExistence type="predicted"/>
<dbReference type="GO" id="GO:0052621">
    <property type="term" value="F:diguanylate cyclase activity"/>
    <property type="evidence" value="ECO:0007669"/>
    <property type="project" value="UniProtKB-EC"/>
</dbReference>
<keyword evidence="5" id="KW-0548">Nucleotidyltransferase</keyword>
<name>A0ABT8TI04_9GAMM</name>
<dbReference type="PROSITE" id="PS50887">
    <property type="entry name" value="GGDEF"/>
    <property type="match status" value="1"/>
</dbReference>
<keyword evidence="3" id="KW-0472">Membrane</keyword>
<keyword evidence="3" id="KW-1133">Transmembrane helix</keyword>
<evidence type="ECO:0000313" key="6">
    <source>
        <dbReference type="Proteomes" id="UP001168380"/>
    </source>
</evidence>
<dbReference type="NCBIfam" id="TIGR00254">
    <property type="entry name" value="GGDEF"/>
    <property type="match status" value="1"/>
</dbReference>
<evidence type="ECO:0000259" key="4">
    <source>
        <dbReference type="PROSITE" id="PS50887"/>
    </source>
</evidence>
<dbReference type="InterPro" id="IPR050469">
    <property type="entry name" value="Diguanylate_Cyclase"/>
</dbReference>
<gene>
    <name evidence="5" type="ORF">QWI16_15350</name>
</gene>
<dbReference type="PANTHER" id="PTHR45138">
    <property type="entry name" value="REGULATORY COMPONENTS OF SENSORY TRANSDUCTION SYSTEM"/>
    <property type="match status" value="1"/>
</dbReference>
<protein>
    <recommendedName>
        <fullName evidence="1">diguanylate cyclase</fullName>
        <ecNumber evidence="1">2.7.7.65</ecNumber>
    </recommendedName>
</protein>
<feature type="transmembrane region" description="Helical" evidence="3">
    <location>
        <begin position="219"/>
        <end position="240"/>
    </location>
</feature>
<sequence length="434" mass="49434">MAAKLRLEKTLFVLVVLTAVAIFGRDWLLRETFVIDPAADFNSRLYGDKNAGGTTDTELLSRSPEGFEWRCDLRSGSAYPYCGFEIFIGESRTRGIDMSDYQKVRLWLDYEGVNTSIRVFLRNFDRRYSSAADDTSTKYNQVEFAADSPQDFYEFGFDDFFVANWWLREHNIPPHLSHPQFNNLVSLEIQTGSGHMLGEHRFALRRVELVGQRYDTADWYLGIILAWAGVILGFLAYRVAVLTGEVRDRKIREQELIEVNALLDTRSRQLETLAKTDSLTGAFNRQGIEEAIKHGLWEWRHDHKPLSIVMMDVDHFKQINDTYGHSVGDIVLAGISSLVKEHIRTTDLFARWGGEEFVLVCRNTRINYAAHIAEKLRRLIAEHDFEEVGQVTASFGVAALSGKSSIEDLFQGADEALYRAKDKGRNRTEVAGGL</sequence>